<evidence type="ECO:0000313" key="3">
    <source>
        <dbReference type="Proteomes" id="UP001589568"/>
    </source>
</evidence>
<dbReference type="EMBL" id="JBHMCF010000043">
    <property type="protein sequence ID" value="MFB9475708.1"/>
    <property type="molecule type" value="Genomic_DNA"/>
</dbReference>
<dbReference type="SUPFAM" id="SSF52777">
    <property type="entry name" value="CoA-dependent acyltransferases"/>
    <property type="match status" value="1"/>
</dbReference>
<dbReference type="InterPro" id="IPR001242">
    <property type="entry name" value="Condensation_dom"/>
</dbReference>
<comment type="caution">
    <text evidence="2">The sequence shown here is derived from an EMBL/GenBank/DDBJ whole genome shotgun (WGS) entry which is preliminary data.</text>
</comment>
<evidence type="ECO:0000259" key="1">
    <source>
        <dbReference type="Pfam" id="PF00668"/>
    </source>
</evidence>
<dbReference type="PANTHER" id="PTHR45398">
    <property type="match status" value="1"/>
</dbReference>
<gene>
    <name evidence="2" type="ORF">ACFFR3_39990</name>
</gene>
<organism evidence="2 3">
    <name type="scientific">Nonomuraea salmonea</name>
    <dbReference type="NCBI Taxonomy" id="46181"/>
    <lineage>
        <taxon>Bacteria</taxon>
        <taxon>Bacillati</taxon>
        <taxon>Actinomycetota</taxon>
        <taxon>Actinomycetes</taxon>
        <taxon>Streptosporangiales</taxon>
        <taxon>Streptosporangiaceae</taxon>
        <taxon>Nonomuraea</taxon>
    </lineage>
</organism>
<feature type="non-terminal residue" evidence="2">
    <location>
        <position position="1"/>
    </location>
</feature>
<sequence length="223" mass="24861">PALTARVRPERVPLSFAQRRLWFIQQLEGPTATYNLPITQMLTGDVDRDALGAALRDVIGRHEVLRTVFPTADGEPYQQVLCVEELDWELSVVEVDPAELAGAVAEAKEYAFDLASEVPIRAWLFVAGSEQALVVVTHHIAADGWSMGPLARDVSVAYEARRAGRTPVWQPLPVQYADYALWQRELLGERDDPGSVLAKQIGFWREVLDGVPEELVLPVDRPR</sequence>
<name>A0ABV5NZF8_9ACTN</name>
<feature type="domain" description="Condensation" evidence="1">
    <location>
        <begin position="11"/>
        <end position="221"/>
    </location>
</feature>
<keyword evidence="3" id="KW-1185">Reference proteome</keyword>
<accession>A0ABV5NZF8</accession>
<evidence type="ECO:0000313" key="2">
    <source>
        <dbReference type="EMBL" id="MFB9475708.1"/>
    </source>
</evidence>
<dbReference type="Gene3D" id="3.30.559.10">
    <property type="entry name" value="Chloramphenicol acetyltransferase-like domain"/>
    <property type="match status" value="1"/>
</dbReference>
<reference evidence="2 3" key="1">
    <citation type="submission" date="2024-09" db="EMBL/GenBank/DDBJ databases">
        <authorList>
            <person name="Sun Q."/>
            <person name="Mori K."/>
        </authorList>
    </citation>
    <scope>NUCLEOTIDE SEQUENCE [LARGE SCALE GENOMIC DNA]</scope>
    <source>
        <strain evidence="2 3">JCM 3324</strain>
    </source>
</reference>
<dbReference type="PANTHER" id="PTHR45398:SF1">
    <property type="entry name" value="ENZYME, PUTATIVE (JCVI)-RELATED"/>
    <property type="match status" value="1"/>
</dbReference>
<dbReference type="Gene3D" id="3.30.559.30">
    <property type="entry name" value="Nonribosomal peptide synthetase, condensation domain"/>
    <property type="match status" value="1"/>
</dbReference>
<dbReference type="InterPro" id="IPR023213">
    <property type="entry name" value="CAT-like_dom_sf"/>
</dbReference>
<dbReference type="Proteomes" id="UP001589568">
    <property type="component" value="Unassembled WGS sequence"/>
</dbReference>
<feature type="non-terminal residue" evidence="2">
    <location>
        <position position="223"/>
    </location>
</feature>
<protein>
    <submittedName>
        <fullName evidence="2">Condensation domain-containing protein</fullName>
    </submittedName>
</protein>
<proteinExistence type="predicted"/>
<dbReference type="Pfam" id="PF00668">
    <property type="entry name" value="Condensation"/>
    <property type="match status" value="1"/>
</dbReference>